<feature type="coiled-coil region" evidence="3">
    <location>
        <begin position="352"/>
        <end position="508"/>
    </location>
</feature>
<evidence type="ECO:0000256" key="1">
    <source>
        <dbReference type="ARBA" id="ARBA00023054"/>
    </source>
</evidence>
<dbReference type="Gene3D" id="1.10.287.1490">
    <property type="match status" value="1"/>
</dbReference>
<dbReference type="Pfam" id="PF13476">
    <property type="entry name" value="AAA_23"/>
    <property type="match status" value="1"/>
</dbReference>
<dbReference type="PANTHER" id="PTHR32114:SF2">
    <property type="entry name" value="ABC TRANSPORTER ABCH.3"/>
    <property type="match status" value="1"/>
</dbReference>
<dbReference type="PANTHER" id="PTHR32114">
    <property type="entry name" value="ABC TRANSPORTER ABCH.3"/>
    <property type="match status" value="1"/>
</dbReference>
<proteinExistence type="inferred from homology"/>
<dbReference type="KEGG" id="haj:DU500_08170"/>
<evidence type="ECO:0000256" key="2">
    <source>
        <dbReference type="ARBA" id="ARBA00049666"/>
    </source>
</evidence>
<dbReference type="InterPro" id="IPR027417">
    <property type="entry name" value="P-loop_NTPase"/>
</dbReference>
<dbReference type="Proteomes" id="UP000253273">
    <property type="component" value="Chromosome"/>
</dbReference>
<dbReference type="EMBL" id="CP031150">
    <property type="protein sequence ID" value="AXG06398.1"/>
    <property type="molecule type" value="Genomic_DNA"/>
</dbReference>
<reference evidence="5 6" key="1">
    <citation type="submission" date="2018-07" db="EMBL/GenBank/DDBJ databases">
        <title>Genome sequences of Haloplanus sp. CBA1113.</title>
        <authorList>
            <person name="Kim Y.B."/>
            <person name="Roh S.W."/>
        </authorList>
    </citation>
    <scope>NUCLEOTIDE SEQUENCE [LARGE SCALE GENOMIC DNA]</scope>
    <source>
        <strain evidence="5 6">CBA1113</strain>
    </source>
</reference>
<dbReference type="GO" id="GO:0016887">
    <property type="term" value="F:ATP hydrolysis activity"/>
    <property type="evidence" value="ECO:0007669"/>
    <property type="project" value="InterPro"/>
</dbReference>
<accession>A0A345E2H6</accession>
<dbReference type="GO" id="GO:0006302">
    <property type="term" value="P:double-strand break repair"/>
    <property type="evidence" value="ECO:0007669"/>
    <property type="project" value="InterPro"/>
</dbReference>
<keyword evidence="6" id="KW-1185">Reference proteome</keyword>
<dbReference type="GeneID" id="37283353"/>
<evidence type="ECO:0000313" key="6">
    <source>
        <dbReference type="Proteomes" id="UP000253273"/>
    </source>
</evidence>
<gene>
    <name evidence="5" type="ORF">DU500_08170</name>
</gene>
<dbReference type="RefSeq" id="WP_114585537.1">
    <property type="nucleotide sequence ID" value="NZ_CP031150.1"/>
</dbReference>
<evidence type="ECO:0000259" key="4">
    <source>
        <dbReference type="Pfam" id="PF13476"/>
    </source>
</evidence>
<sequence>MDTELLGQQASLEVRNVGGIDETAVAFDPGITILTGRNATNRTSLLRSIMAVMGSDDASLKADADEGRVDLTVGDERYVRTFTRSNGTVTTGGEPFLDDPELADLFAFLLESNEARRSVAMSEDLRELIMRPVDTDAIHAEIRELEREKSRIDDELDDLEDLKGDLPELERKRSRLEDDIEAKREELAAKEEDIEALDADLDETREEKRELESRLDDLREKRSALERVRSDIDLQQDSIESLTAERRELEAEREELPDAPMGEHAELDDEIERLRGRIDTLEREVSDLQDVIGFNEDQLDETGAITSHLDAGDDEGAVTDALVDDSVVCWTCGSTVETERITSTLDQLRSVRQEKLETTRSLESELDELKEQRRTYRKQQQRRESIDRKLDDVATELDDREEQLESLREEREDLNDDIEALEAEIETLESDDFGDVLDLHKEANQLEFELGRLESDLDDVTDRIGSIEERLTEEEQLRSQREEVDAELRNLRTRIDRIEENAVEQFNEHMAAVLDILGYDNLERIWIERVERTVREGRRNVDKTLFELHIVRSTESGATFEDTIDHLSESEREVTGLVFALAGYLVHEVYETVPFMLLDSLEAIDSERIATLIEYVADYAEFLVAALLPEDAQALDDDYTRVTEI</sequence>
<dbReference type="NCBIfam" id="NF045487">
    <property type="entry name" value="ASRP"/>
    <property type="match status" value="1"/>
</dbReference>
<dbReference type="Gene3D" id="3.40.50.300">
    <property type="entry name" value="P-loop containing nucleotide triphosphate hydrolases"/>
    <property type="match status" value="1"/>
</dbReference>
<keyword evidence="1 3" id="KW-0175">Coiled coil</keyword>
<feature type="coiled-coil region" evidence="3">
    <location>
        <begin position="135"/>
        <end position="298"/>
    </location>
</feature>
<feature type="domain" description="Rad50/SbcC-type AAA" evidence="4">
    <location>
        <begin position="11"/>
        <end position="233"/>
    </location>
</feature>
<evidence type="ECO:0000256" key="3">
    <source>
        <dbReference type="SAM" id="Coils"/>
    </source>
</evidence>
<name>A0A345E2H6_9EURY</name>
<dbReference type="OrthoDB" id="241568at2157"/>
<evidence type="ECO:0000313" key="5">
    <source>
        <dbReference type="EMBL" id="AXG06398.1"/>
    </source>
</evidence>
<organism evidence="5 6">
    <name type="scientific">Haloplanus rubicundus</name>
    <dbReference type="NCBI Taxonomy" id="1547898"/>
    <lineage>
        <taxon>Archaea</taxon>
        <taxon>Methanobacteriati</taxon>
        <taxon>Methanobacteriota</taxon>
        <taxon>Stenosarchaea group</taxon>
        <taxon>Halobacteria</taxon>
        <taxon>Halobacteriales</taxon>
        <taxon>Haloferacaceae</taxon>
        <taxon>Haloplanus</taxon>
    </lineage>
</organism>
<protein>
    <submittedName>
        <fullName evidence="5">Chromosome segregation protein SMC</fullName>
    </submittedName>
</protein>
<comment type="similarity">
    <text evidence="2">Belongs to the Sph1/Sph2 family.</text>
</comment>
<dbReference type="AlphaFoldDB" id="A0A345E2H6"/>
<dbReference type="InterPro" id="IPR038729">
    <property type="entry name" value="Rad50/SbcC_AAA"/>
</dbReference>